<gene>
    <name evidence="2" type="ORF">RTCCBAU85039_4912</name>
    <name evidence="3" type="ORF">SAMN05216228_10259</name>
</gene>
<proteinExistence type="predicted"/>
<dbReference type="Gene3D" id="3.30.110.170">
    <property type="entry name" value="Protein of unknown function (DUF541), domain 1"/>
    <property type="match status" value="1"/>
</dbReference>
<feature type="signal peptide" evidence="1">
    <location>
        <begin position="1"/>
        <end position="28"/>
    </location>
</feature>
<dbReference type="PANTHER" id="PTHR34387:SF1">
    <property type="entry name" value="PERIPLASMIC IMMUNOGENIC PROTEIN"/>
    <property type="match status" value="1"/>
</dbReference>
<dbReference type="Gene3D" id="3.30.70.2970">
    <property type="entry name" value="Protein of unknown function (DUF541), domain 2"/>
    <property type="match status" value="1"/>
</dbReference>
<accession>A0A1H8SIA9</accession>
<protein>
    <submittedName>
        <fullName evidence="2">26 kDa periplasmic immunogenic protein</fullName>
    </submittedName>
</protein>
<feature type="chain" id="PRO_5030029802" evidence="1">
    <location>
        <begin position="29"/>
        <end position="247"/>
    </location>
</feature>
<evidence type="ECO:0000313" key="4">
    <source>
        <dbReference type="Proteomes" id="UP000183063"/>
    </source>
</evidence>
<dbReference type="STRING" id="501024.RTCCBAU85039_4912"/>
<evidence type="ECO:0000313" key="2">
    <source>
        <dbReference type="EMBL" id="SEI13192.1"/>
    </source>
</evidence>
<evidence type="ECO:0000313" key="3">
    <source>
        <dbReference type="EMBL" id="SEO78402.1"/>
    </source>
</evidence>
<evidence type="ECO:0000256" key="1">
    <source>
        <dbReference type="SAM" id="SignalP"/>
    </source>
</evidence>
<reference evidence="3 5" key="3">
    <citation type="submission" date="2016-10" db="EMBL/GenBank/DDBJ databases">
        <authorList>
            <person name="Varghese N."/>
            <person name="Submissions S."/>
        </authorList>
    </citation>
    <scope>NUCLEOTIDE SEQUENCE [LARGE SCALE GENOMIC DNA]</scope>
    <source>
        <strain evidence="3 5">CGMCC 1.7071</strain>
    </source>
</reference>
<dbReference type="RefSeq" id="WP_072379367.1">
    <property type="nucleotide sequence ID" value="NZ_FNXB01000034.1"/>
</dbReference>
<reference evidence="2" key="2">
    <citation type="submission" date="2016-10" db="EMBL/GenBank/DDBJ databases">
        <authorList>
            <person name="de Groot N.N."/>
        </authorList>
    </citation>
    <scope>NUCLEOTIDE SEQUENCE [LARGE SCALE GENOMIC DNA]</scope>
    <source>
        <strain evidence="2">CCBAU85039</strain>
    </source>
</reference>
<dbReference type="OrthoDB" id="9813144at2"/>
<dbReference type="EMBL" id="FOCV01000025">
    <property type="protein sequence ID" value="SEO78402.1"/>
    <property type="molecule type" value="Genomic_DNA"/>
</dbReference>
<name>A0A1H8SIA9_9HYPH</name>
<keyword evidence="1" id="KW-0732">Signal</keyword>
<dbReference type="Proteomes" id="UP000198939">
    <property type="component" value="Unassembled WGS sequence"/>
</dbReference>
<sequence length="247" mass="26116">MLPNTRTIAFSLLLGLPIAAVTALPALGADSQPREAVISVSGEGQASVAPDMAVLNLSVVKQAKTARSALDENNKSMNDVLAALKKAGIAERDLQTSGFSVQPQYSYPQSNDGQPQSPQLIAYQVSNSLSVRVRDLSKLGVILDEAVTLGVNQGGDIQFTNDKPEKAMEEARKNAVANAIAKAKTLAEAADVKLGRVIEISETWPRPQPVPVYRAAMMKEAADSAVPVQGGETSYNITVNVTFSIAQ</sequence>
<keyword evidence="5" id="KW-1185">Reference proteome</keyword>
<dbReference type="GO" id="GO:0006974">
    <property type="term" value="P:DNA damage response"/>
    <property type="evidence" value="ECO:0007669"/>
    <property type="project" value="TreeGrafter"/>
</dbReference>
<evidence type="ECO:0000313" key="5">
    <source>
        <dbReference type="Proteomes" id="UP000198939"/>
    </source>
</evidence>
<dbReference type="InterPro" id="IPR007497">
    <property type="entry name" value="SIMPL/DUF541"/>
</dbReference>
<organism evidence="2 4">
    <name type="scientific">Rhizobium tibeticum</name>
    <dbReference type="NCBI Taxonomy" id="501024"/>
    <lineage>
        <taxon>Bacteria</taxon>
        <taxon>Pseudomonadati</taxon>
        <taxon>Pseudomonadota</taxon>
        <taxon>Alphaproteobacteria</taxon>
        <taxon>Hyphomicrobiales</taxon>
        <taxon>Rhizobiaceae</taxon>
        <taxon>Rhizobium/Agrobacterium group</taxon>
        <taxon>Rhizobium</taxon>
    </lineage>
</organism>
<dbReference type="AlphaFoldDB" id="A0A1H8SIA9"/>
<reference evidence="4" key="1">
    <citation type="submission" date="2016-10" db="EMBL/GenBank/DDBJ databases">
        <authorList>
            <person name="Wibberg D."/>
        </authorList>
    </citation>
    <scope>NUCLEOTIDE SEQUENCE [LARGE SCALE GENOMIC DNA]</scope>
</reference>
<dbReference type="Pfam" id="PF04402">
    <property type="entry name" value="SIMPL"/>
    <property type="match status" value="1"/>
</dbReference>
<dbReference type="PANTHER" id="PTHR34387">
    <property type="entry name" value="SLR1258 PROTEIN"/>
    <property type="match status" value="1"/>
</dbReference>
<dbReference type="Proteomes" id="UP000183063">
    <property type="component" value="Unassembled WGS sequence"/>
</dbReference>
<dbReference type="EMBL" id="FNXB01000034">
    <property type="protein sequence ID" value="SEI13192.1"/>
    <property type="molecule type" value="Genomic_DNA"/>
</dbReference>
<dbReference type="InterPro" id="IPR052022">
    <property type="entry name" value="26kDa_periplasmic_antigen"/>
</dbReference>